<dbReference type="EMBL" id="JAGGMR010000001">
    <property type="protein sequence ID" value="MBP2194290.1"/>
    <property type="molecule type" value="Genomic_DNA"/>
</dbReference>
<evidence type="ECO:0000256" key="1">
    <source>
        <dbReference type="SAM" id="MobiDB-lite"/>
    </source>
</evidence>
<dbReference type="RefSeq" id="WP_209897431.1">
    <property type="nucleotide sequence ID" value="NZ_JAGGMR010000001.1"/>
</dbReference>
<accession>A0ABS4QRG9</accession>
<keyword evidence="3" id="KW-1185">Reference proteome</keyword>
<proteinExistence type="predicted"/>
<gene>
    <name evidence="2" type="ORF">BJ987_007191</name>
</gene>
<feature type="compositionally biased region" description="Polar residues" evidence="1">
    <location>
        <begin position="1"/>
        <end position="29"/>
    </location>
</feature>
<organism evidence="2 3">
    <name type="scientific">Nocardia goodfellowii</name>
    <dbReference type="NCBI Taxonomy" id="882446"/>
    <lineage>
        <taxon>Bacteria</taxon>
        <taxon>Bacillati</taxon>
        <taxon>Actinomycetota</taxon>
        <taxon>Actinomycetes</taxon>
        <taxon>Mycobacteriales</taxon>
        <taxon>Nocardiaceae</taxon>
        <taxon>Nocardia</taxon>
    </lineage>
</organism>
<feature type="region of interest" description="Disordered" evidence="1">
    <location>
        <begin position="1"/>
        <end position="69"/>
    </location>
</feature>
<name>A0ABS4QRG9_9NOCA</name>
<reference evidence="2 3" key="1">
    <citation type="submission" date="2021-03" db="EMBL/GenBank/DDBJ databases">
        <title>Sequencing the genomes of 1000 actinobacteria strains.</title>
        <authorList>
            <person name="Klenk H.-P."/>
        </authorList>
    </citation>
    <scope>NUCLEOTIDE SEQUENCE [LARGE SCALE GENOMIC DNA]</scope>
    <source>
        <strain evidence="2 3">DSM 45516</strain>
    </source>
</reference>
<dbReference type="Proteomes" id="UP001519325">
    <property type="component" value="Unassembled WGS sequence"/>
</dbReference>
<sequence length="117" mass="11812">MNTIPKGNGNQTVDLTITNPDGSTTNSRVAGNGEGGWQRWNNDSTGTASYSGKENEGAPAWSSAADPTNDSSTLLYCNAVAAMRGTNCDARGGSTISGGSGLLGVVFALVRELPGGS</sequence>
<feature type="compositionally biased region" description="Polar residues" evidence="1">
    <location>
        <begin position="39"/>
        <end position="52"/>
    </location>
</feature>
<evidence type="ECO:0000313" key="3">
    <source>
        <dbReference type="Proteomes" id="UP001519325"/>
    </source>
</evidence>
<evidence type="ECO:0000313" key="2">
    <source>
        <dbReference type="EMBL" id="MBP2194290.1"/>
    </source>
</evidence>
<protein>
    <submittedName>
        <fullName evidence="2">Uncharacterized protein</fullName>
    </submittedName>
</protein>
<comment type="caution">
    <text evidence="2">The sequence shown here is derived from an EMBL/GenBank/DDBJ whole genome shotgun (WGS) entry which is preliminary data.</text>
</comment>